<organism evidence="10 11">
    <name type="scientific">Ferrimonas sediminum</name>
    <dbReference type="NCBI Taxonomy" id="718193"/>
    <lineage>
        <taxon>Bacteria</taxon>
        <taxon>Pseudomonadati</taxon>
        <taxon>Pseudomonadota</taxon>
        <taxon>Gammaproteobacteria</taxon>
        <taxon>Alteromonadales</taxon>
        <taxon>Ferrimonadaceae</taxon>
        <taxon>Ferrimonas</taxon>
    </lineage>
</organism>
<evidence type="ECO:0000259" key="9">
    <source>
        <dbReference type="Pfam" id="PF03104"/>
    </source>
</evidence>
<keyword evidence="2 7" id="KW-0808">Transferase</keyword>
<dbReference type="GO" id="GO:0009432">
    <property type="term" value="P:SOS response"/>
    <property type="evidence" value="ECO:0007669"/>
    <property type="project" value="TreeGrafter"/>
</dbReference>
<evidence type="ECO:0000313" key="11">
    <source>
        <dbReference type="Proteomes" id="UP000199527"/>
    </source>
</evidence>
<dbReference type="OrthoDB" id="5807460at2"/>
<dbReference type="Gene3D" id="1.10.132.60">
    <property type="entry name" value="DNA polymerase family B, C-terminal domain"/>
    <property type="match status" value="1"/>
</dbReference>
<dbReference type="PANTHER" id="PTHR10322">
    <property type="entry name" value="DNA POLYMERASE CATALYTIC SUBUNIT"/>
    <property type="match status" value="1"/>
</dbReference>
<dbReference type="Proteomes" id="UP000199527">
    <property type="component" value="Unassembled WGS sequence"/>
</dbReference>
<dbReference type="GO" id="GO:0045004">
    <property type="term" value="P:DNA replication proofreading"/>
    <property type="evidence" value="ECO:0007669"/>
    <property type="project" value="TreeGrafter"/>
</dbReference>
<evidence type="ECO:0000256" key="7">
    <source>
        <dbReference type="RuleBase" id="RU000442"/>
    </source>
</evidence>
<keyword evidence="5 7" id="KW-0238">DNA-binding</keyword>
<dbReference type="NCBIfam" id="NF004421">
    <property type="entry name" value="PRK05762.1-2"/>
    <property type="match status" value="1"/>
</dbReference>
<dbReference type="EMBL" id="FNEM01000005">
    <property type="protein sequence ID" value="SDJ15869.1"/>
    <property type="molecule type" value="Genomic_DNA"/>
</dbReference>
<gene>
    <name evidence="10" type="ORF">SAMN04488540_105163</name>
</gene>
<dbReference type="InterPro" id="IPR006172">
    <property type="entry name" value="DNA-dir_DNA_pol_B"/>
</dbReference>
<dbReference type="GO" id="GO:0003677">
    <property type="term" value="F:DNA binding"/>
    <property type="evidence" value="ECO:0007669"/>
    <property type="project" value="UniProtKB-KW"/>
</dbReference>
<dbReference type="SUPFAM" id="SSF53098">
    <property type="entry name" value="Ribonuclease H-like"/>
    <property type="match status" value="1"/>
</dbReference>
<dbReference type="GO" id="GO:0003887">
    <property type="term" value="F:DNA-directed DNA polymerase activity"/>
    <property type="evidence" value="ECO:0007669"/>
    <property type="project" value="UniProtKB-KW"/>
</dbReference>
<dbReference type="PROSITE" id="PS00116">
    <property type="entry name" value="DNA_POLYMERASE_B"/>
    <property type="match status" value="1"/>
</dbReference>
<dbReference type="InterPro" id="IPR006134">
    <property type="entry name" value="DNA-dir_DNA_pol_B_multi_dom"/>
</dbReference>
<accession>A0A1G8RG37</accession>
<protein>
    <recommendedName>
        <fullName evidence="7">DNA polymerase</fullName>
        <ecNumber evidence="7">2.7.7.7</ecNumber>
    </recommendedName>
</protein>
<dbReference type="SUPFAM" id="SSF56672">
    <property type="entry name" value="DNA/RNA polymerases"/>
    <property type="match status" value="1"/>
</dbReference>
<sequence length="775" mass="87824">MTDSIPSRGWLLSRHQHSGPGGLSLVYWLATDFGPYRLEVAGQGFLGFVPQHQQAALRQWLAPWPTSQWSLTAIELTSFDDQPQCALYCYSLKLWRQLQKYCASRAIPLLESDVRSCDRFLMERRVTAALEWKQGPQGVQIRPLQWRPSLKVVSLDLECSRDGELYSIGLYADSDKRVLMRGAPRPGAPTYLSWCEDEAELLRELLRWFERHDPDVIIGWNVVGFDLKLLQNRAGHHGIPLTLGRGQTEPKWQQDAGPGRGYGLEGRVVLDGIDWLKAAFYHYDSYALDNVARLLLGEGKACQDSGNRMAEIEHNFVHDPLALAHYNLMDCELVWRIFDKLDLLAFACSRAQLTGLEMDRLGGSVAAFNNLYLPELHRAGYVAPDLTDAEIAPSPGGYVMDSVPGRYRNVLVLDFKSLYPSIIRTFLIDPMGMAAAESATDEDRLEGYRGAFFHRRQHRLPAIIETLWQQRELAKANNDKPLSQAIKILMNSFYGVLGAAGCRFHDPKLASSITMRGHDIMKTTRAWIEEAGYEVIYGDTDSTFVHVGQWRTREQANEIGVGLVATINRRWQQKLKQESGLESVLELEFETLFDHFFMPTLRGAETGSKKRYVGGVMEGDALRLTFKGMETVRSDWTPLARQFQQRLYQSWFEGKPVEALIRQQVEALMAGECDDLLVYRKRLRQPLESYRSRGPHVIAAEKANQLAGRARYRKGSQIAYIMTPQGAEPAEGGVFTPDYGHYLEKQIQPIVEPILAHLTPPTTLERLIMGQMGLF</sequence>
<comment type="catalytic activity">
    <reaction evidence="6 7">
        <text>DNA(n) + a 2'-deoxyribonucleoside 5'-triphosphate = DNA(n+1) + diphosphate</text>
        <dbReference type="Rhea" id="RHEA:22508"/>
        <dbReference type="Rhea" id="RHEA-COMP:17339"/>
        <dbReference type="Rhea" id="RHEA-COMP:17340"/>
        <dbReference type="ChEBI" id="CHEBI:33019"/>
        <dbReference type="ChEBI" id="CHEBI:61560"/>
        <dbReference type="ChEBI" id="CHEBI:173112"/>
        <dbReference type="EC" id="2.7.7.7"/>
    </reaction>
</comment>
<keyword evidence="4 7" id="KW-0239">DNA-directed DNA polymerase</keyword>
<keyword evidence="7" id="KW-0235">DNA replication</keyword>
<evidence type="ECO:0000256" key="3">
    <source>
        <dbReference type="ARBA" id="ARBA00022695"/>
    </source>
</evidence>
<evidence type="ECO:0000256" key="4">
    <source>
        <dbReference type="ARBA" id="ARBA00022932"/>
    </source>
</evidence>
<dbReference type="GO" id="GO:0000166">
    <property type="term" value="F:nucleotide binding"/>
    <property type="evidence" value="ECO:0007669"/>
    <property type="project" value="InterPro"/>
</dbReference>
<dbReference type="InterPro" id="IPR017964">
    <property type="entry name" value="DNA-dir_DNA_pol_B_CS"/>
</dbReference>
<evidence type="ECO:0000256" key="6">
    <source>
        <dbReference type="ARBA" id="ARBA00049244"/>
    </source>
</evidence>
<evidence type="ECO:0000256" key="1">
    <source>
        <dbReference type="ARBA" id="ARBA00005755"/>
    </source>
</evidence>
<keyword evidence="11" id="KW-1185">Reference proteome</keyword>
<dbReference type="InterPro" id="IPR006133">
    <property type="entry name" value="DNA-dir_DNA_pol_B_exonuc"/>
</dbReference>
<dbReference type="InterPro" id="IPR050240">
    <property type="entry name" value="DNA_pol_type-B"/>
</dbReference>
<dbReference type="SMART" id="SM00486">
    <property type="entry name" value="POLBc"/>
    <property type="match status" value="1"/>
</dbReference>
<feature type="domain" description="DNA-directed DNA polymerase family B exonuclease" evidence="9">
    <location>
        <begin position="191"/>
        <end position="291"/>
    </location>
</feature>
<keyword evidence="3 7" id="KW-0548">Nucleotidyltransferase</keyword>
<dbReference type="Pfam" id="PF03104">
    <property type="entry name" value="DNA_pol_B_exo1"/>
    <property type="match status" value="1"/>
</dbReference>
<evidence type="ECO:0000259" key="8">
    <source>
        <dbReference type="Pfam" id="PF00136"/>
    </source>
</evidence>
<dbReference type="GO" id="GO:0008296">
    <property type="term" value="F:3'-5'-DNA exonuclease activity"/>
    <property type="evidence" value="ECO:0007669"/>
    <property type="project" value="TreeGrafter"/>
</dbReference>
<dbReference type="Gene3D" id="3.90.1600.10">
    <property type="entry name" value="Palm domain of DNA polymerase"/>
    <property type="match status" value="2"/>
</dbReference>
<dbReference type="EC" id="2.7.7.7" evidence="7"/>
<dbReference type="FunFam" id="3.90.1600.10:FF:000030">
    <property type="entry name" value="DNA polymerase II"/>
    <property type="match status" value="1"/>
</dbReference>
<dbReference type="Pfam" id="PF21474">
    <property type="entry name" value="DNApolII_N"/>
    <property type="match status" value="1"/>
</dbReference>
<reference evidence="11" key="1">
    <citation type="submission" date="2016-10" db="EMBL/GenBank/DDBJ databases">
        <authorList>
            <person name="Varghese N."/>
            <person name="Submissions S."/>
        </authorList>
    </citation>
    <scope>NUCLEOTIDE SEQUENCE [LARGE SCALE GENOMIC DNA]</scope>
    <source>
        <strain evidence="11">DSM 23317</strain>
    </source>
</reference>
<dbReference type="AlphaFoldDB" id="A0A1G8RG37"/>
<dbReference type="CDD" id="cd05537">
    <property type="entry name" value="POLBc_Pol_II"/>
    <property type="match status" value="1"/>
</dbReference>
<comment type="similarity">
    <text evidence="1 7">Belongs to the DNA polymerase type-B family.</text>
</comment>
<proteinExistence type="inferred from homology"/>
<name>A0A1G8RG37_9GAMM</name>
<dbReference type="Gene3D" id="3.30.70.2250">
    <property type="match status" value="1"/>
</dbReference>
<dbReference type="InterPro" id="IPR023211">
    <property type="entry name" value="DNA_pol_palm_dom_sf"/>
</dbReference>
<dbReference type="InterPro" id="IPR012337">
    <property type="entry name" value="RNaseH-like_sf"/>
</dbReference>
<evidence type="ECO:0000313" key="10">
    <source>
        <dbReference type="EMBL" id="SDJ15869.1"/>
    </source>
</evidence>
<dbReference type="Pfam" id="PF00136">
    <property type="entry name" value="DNA_pol_B"/>
    <property type="match status" value="1"/>
</dbReference>
<feature type="domain" description="DNA-directed DNA polymerase family B multifunctional" evidence="8">
    <location>
        <begin position="372"/>
        <end position="727"/>
    </location>
</feature>
<dbReference type="InterPro" id="IPR036397">
    <property type="entry name" value="RNaseH_sf"/>
</dbReference>
<dbReference type="CDD" id="cd05784">
    <property type="entry name" value="DNA_polB_II_exo"/>
    <property type="match status" value="1"/>
</dbReference>
<dbReference type="PRINTS" id="PR00106">
    <property type="entry name" value="DNAPOLB"/>
</dbReference>
<dbReference type="InterPro" id="IPR043502">
    <property type="entry name" value="DNA/RNA_pol_sf"/>
</dbReference>
<evidence type="ECO:0000256" key="5">
    <source>
        <dbReference type="ARBA" id="ARBA00023125"/>
    </source>
</evidence>
<evidence type="ECO:0000256" key="2">
    <source>
        <dbReference type="ARBA" id="ARBA00022679"/>
    </source>
</evidence>
<dbReference type="InterPro" id="IPR042087">
    <property type="entry name" value="DNA_pol_B_thumb"/>
</dbReference>
<dbReference type="Gene3D" id="3.30.420.10">
    <property type="entry name" value="Ribonuclease H-like superfamily/Ribonuclease H"/>
    <property type="match status" value="1"/>
</dbReference>
<dbReference type="PANTHER" id="PTHR10322:SF23">
    <property type="entry name" value="DNA POLYMERASE DELTA CATALYTIC SUBUNIT"/>
    <property type="match status" value="1"/>
</dbReference>
<dbReference type="RefSeq" id="WP_090364740.1">
    <property type="nucleotide sequence ID" value="NZ_FNEM01000005.1"/>
</dbReference>